<feature type="transmembrane region" description="Helical" evidence="1">
    <location>
        <begin position="119"/>
        <end position="136"/>
    </location>
</feature>
<organism evidence="2 3">
    <name type="scientific">Anaerococcus octavius</name>
    <dbReference type="NCBI Taxonomy" id="54007"/>
    <lineage>
        <taxon>Bacteria</taxon>
        <taxon>Bacillati</taxon>
        <taxon>Bacillota</taxon>
        <taxon>Tissierellia</taxon>
        <taxon>Tissierellales</taxon>
        <taxon>Peptoniphilaceae</taxon>
        <taxon>Anaerococcus</taxon>
    </lineage>
</organism>
<feature type="transmembrane region" description="Helical" evidence="1">
    <location>
        <begin position="251"/>
        <end position="271"/>
    </location>
</feature>
<evidence type="ECO:0000256" key="1">
    <source>
        <dbReference type="SAM" id="Phobius"/>
    </source>
</evidence>
<feature type="transmembrane region" description="Helical" evidence="1">
    <location>
        <begin position="46"/>
        <end position="65"/>
    </location>
</feature>
<dbReference type="EMBL" id="UFTA01000002">
    <property type="protein sequence ID" value="SUU92947.1"/>
    <property type="molecule type" value="Genomic_DNA"/>
</dbReference>
<feature type="transmembrane region" description="Helical" evidence="1">
    <location>
        <begin position="148"/>
        <end position="166"/>
    </location>
</feature>
<gene>
    <name evidence="2" type="ORF">NCTC9810_01295</name>
</gene>
<feature type="transmembrane region" description="Helical" evidence="1">
    <location>
        <begin position="292"/>
        <end position="313"/>
    </location>
</feature>
<accession>A0A380WV57</accession>
<evidence type="ECO:0000313" key="2">
    <source>
        <dbReference type="EMBL" id="SUU92947.1"/>
    </source>
</evidence>
<feature type="transmembrane region" description="Helical" evidence="1">
    <location>
        <begin position="319"/>
        <end position="337"/>
    </location>
</feature>
<dbReference type="RefSeq" id="WP_115595572.1">
    <property type="nucleotide sequence ID" value="NZ_UFTA01000002.1"/>
</dbReference>
<keyword evidence="1" id="KW-1133">Transmembrane helix</keyword>
<reference evidence="2 3" key="1">
    <citation type="submission" date="2018-06" db="EMBL/GenBank/DDBJ databases">
        <authorList>
            <consortium name="Pathogen Informatics"/>
            <person name="Doyle S."/>
        </authorList>
    </citation>
    <scope>NUCLEOTIDE SEQUENCE [LARGE SCALE GENOMIC DNA]</scope>
    <source>
        <strain evidence="2 3">NCTC9810</strain>
    </source>
</reference>
<dbReference type="Proteomes" id="UP000255124">
    <property type="component" value="Unassembled WGS sequence"/>
</dbReference>
<name>A0A380WV57_9FIRM</name>
<keyword evidence="1" id="KW-0472">Membrane</keyword>
<protein>
    <submittedName>
        <fullName evidence="2">Uncharacterized protein</fullName>
    </submittedName>
</protein>
<keyword evidence="1" id="KW-0812">Transmembrane</keyword>
<feature type="transmembrane region" description="Helical" evidence="1">
    <location>
        <begin position="86"/>
        <end position="113"/>
    </location>
</feature>
<feature type="transmembrane region" description="Helical" evidence="1">
    <location>
        <begin position="358"/>
        <end position="375"/>
    </location>
</feature>
<sequence length="376" mass="42897">MTKVFLKDMLDRRTILKYFVGLVLIYVGMDFLINKDPNLLSINFDLRLVLFVCFALFTTIFYFVKTYTSTENTLLYYQLPVKRKKINLSFILSLIVDSIIRKFLPLAVIAYVLKAPIEFYPIILLMLPIICMLGSLPSSRNIGGDKKLIVSLLLLGSIALILFLFYKTSLRIGMKALISILAIFILVIILSKFYLNQAIFSQQEMGSNRKFRISNYFLKFILAENVYLINTVGIILMIIFVSIMMPGAIKIPLALAIATVNTPLLTILSTDDGLATYKKMLPKSNKSLDKDYIKILFIYFALVHLIVLLANQVQMSGKFAISLIAFAIFDTLMTYFMENKYPIVDKKTTMAVWKSPRKYILGAVVFILSFLIFVII</sequence>
<feature type="transmembrane region" description="Helical" evidence="1">
    <location>
        <begin position="15"/>
        <end position="34"/>
    </location>
</feature>
<evidence type="ECO:0000313" key="3">
    <source>
        <dbReference type="Proteomes" id="UP000255124"/>
    </source>
</evidence>
<proteinExistence type="predicted"/>
<dbReference type="OrthoDB" id="9770213at2"/>
<feature type="transmembrane region" description="Helical" evidence="1">
    <location>
        <begin position="216"/>
        <end position="245"/>
    </location>
</feature>
<feature type="transmembrane region" description="Helical" evidence="1">
    <location>
        <begin position="172"/>
        <end position="195"/>
    </location>
</feature>
<dbReference type="AlphaFoldDB" id="A0A380WV57"/>